<proteinExistence type="predicted"/>
<dbReference type="AlphaFoldDB" id="A0A5E4SH66"/>
<reference evidence="1 2" key="1">
    <citation type="submission" date="2019-08" db="EMBL/GenBank/DDBJ databases">
        <authorList>
            <person name="Peeters C."/>
        </authorList>
    </citation>
    <scope>NUCLEOTIDE SEQUENCE [LARGE SCALE GENOMIC DNA]</scope>
    <source>
        <strain evidence="1 2">LMG 31010</strain>
    </source>
</reference>
<sequence length="48" mass="5425">MFQRLIVAPVNAAFLRYNKWTIDHKRVAWACHLSALVGAIVAKLAFNV</sequence>
<organism evidence="1 2">
    <name type="scientific">Pandoraea commovens</name>
    <dbReference type="NCBI Taxonomy" id="2508289"/>
    <lineage>
        <taxon>Bacteria</taxon>
        <taxon>Pseudomonadati</taxon>
        <taxon>Pseudomonadota</taxon>
        <taxon>Betaproteobacteria</taxon>
        <taxon>Burkholderiales</taxon>
        <taxon>Burkholderiaceae</taxon>
        <taxon>Pandoraea</taxon>
    </lineage>
</organism>
<name>A0A5E4SH66_9BURK</name>
<gene>
    <name evidence="1" type="ORF">PCO31010_00829</name>
</gene>
<dbReference type="Proteomes" id="UP000343335">
    <property type="component" value="Unassembled WGS sequence"/>
</dbReference>
<accession>A0A5E4SH66</accession>
<protein>
    <submittedName>
        <fullName evidence="1">Uncharacterized protein</fullName>
    </submittedName>
</protein>
<dbReference type="EMBL" id="CABPSA010000001">
    <property type="protein sequence ID" value="VVD75017.1"/>
    <property type="molecule type" value="Genomic_DNA"/>
</dbReference>
<evidence type="ECO:0000313" key="2">
    <source>
        <dbReference type="Proteomes" id="UP000343335"/>
    </source>
</evidence>
<evidence type="ECO:0000313" key="1">
    <source>
        <dbReference type="EMBL" id="VVD75017.1"/>
    </source>
</evidence>
<dbReference type="RefSeq" id="WP_174984303.1">
    <property type="nucleotide sequence ID" value="NZ_CABPSA010000001.1"/>
</dbReference>